<feature type="region of interest" description="Disordered" evidence="7">
    <location>
        <begin position="387"/>
        <end position="407"/>
    </location>
</feature>
<comment type="similarity">
    <text evidence="2">Belongs to the Ca(2+):cation antiporter (CaCA) (TC 2.A.19) family.</text>
</comment>
<keyword evidence="11" id="KW-1185">Reference proteome</keyword>
<keyword evidence="6 8" id="KW-0472">Membrane</keyword>
<evidence type="ECO:0000256" key="2">
    <source>
        <dbReference type="ARBA" id="ARBA00008170"/>
    </source>
</evidence>
<feature type="transmembrane region" description="Helical" evidence="8">
    <location>
        <begin position="517"/>
        <end position="536"/>
    </location>
</feature>
<comment type="caution">
    <text evidence="10">The sequence shown here is derived from an EMBL/GenBank/DDBJ whole genome shotgun (WGS) entry which is preliminary data.</text>
</comment>
<evidence type="ECO:0000256" key="6">
    <source>
        <dbReference type="ARBA" id="ARBA00023136"/>
    </source>
</evidence>
<feature type="compositionally biased region" description="Polar residues" evidence="7">
    <location>
        <begin position="204"/>
        <end position="225"/>
    </location>
</feature>
<comment type="subcellular location">
    <subcellularLocation>
        <location evidence="1">Membrane</location>
        <topology evidence="1">Multi-pass membrane protein</topology>
    </subcellularLocation>
</comment>
<dbReference type="InterPro" id="IPR051359">
    <property type="entry name" value="CaCA_antiporter"/>
</dbReference>
<proteinExistence type="inferred from homology"/>
<sequence length="772" mass="86025">MDHAEWLFKLAHPATLYTNAHLSINFIVPSIFHIVVCFILLGICASDYLCPNVASIADSSYSDHYVTKNQIRNTGALMAVLLSWCNSSPDLFSNLVSWTTSSSPTAAALSIGEVLGACGIILCVVEGSIFIIMSSTTLSITNSQKMSILKDLTFTAVAMLIMTYIAFQNKVTVLNCLLMMSVYVCYVTMKLTFHGKHSSNSNNGSITAIPSREQQQSIHGQQNSNIGSGADFLDQEAMLLGLEDYDDDFDDDLQSFTSGHIRAGIKPSLISAMDYNSLLGMLEHSTTHNDGIHEQAEMMSMQSNSLILPFQGDNHTNATNNNNNNNGANHNIYNNDNNDNNDDNNNDDDDDDDDDNNDNIHASTEHVRPIIPTIEINDIVSEHTSHAEFTPYSDNPDSELESISRSPTPNDANIVKLLIRSKKYRNLTLKIFAPHLINYKSKSKADRVLSILTIPFVLILQIACPKQIDILEYDKSSSKYILTRSHILVLLIQAVCAPLISFTAISCLINVQFANFLWIFPVSITISLMAIITIFYNKVKLHNKFSLFEPTSQEAEEKTMRRRELERLHNIIQLSFLIVGIANSILFISLIANSLIEMMELYQVITGISKAVLGLTIFAWGNSISDLISNIAMCRFYLKVPHQDDIQHIQTIATKFFVISCTSCLGGVMLNSMGGIGLSGFIAMVFVHDHSGQWWFLLSRELEDTSSSRHFNSKFVVSCIFILLQVIFLLVIFGGPKHINQWAHEHRRIIGLIMCGIWGLATLCNVFIEIFG</sequence>
<dbReference type="OrthoDB" id="407410at2759"/>
<reference evidence="10 11" key="1">
    <citation type="submission" date="2020-11" db="EMBL/GenBank/DDBJ databases">
        <title>Kefir isolates.</title>
        <authorList>
            <person name="Marcisauskas S."/>
            <person name="Kim Y."/>
            <person name="Blasche S."/>
        </authorList>
    </citation>
    <scope>NUCLEOTIDE SEQUENCE [LARGE SCALE GENOMIC DNA]</scope>
    <source>
        <strain evidence="10 11">OG2</strain>
    </source>
</reference>
<feature type="transmembrane region" description="Helical" evidence="8">
    <location>
        <begin position="109"/>
        <end position="136"/>
    </location>
</feature>
<dbReference type="GO" id="GO:0006874">
    <property type="term" value="P:intracellular calcium ion homeostasis"/>
    <property type="evidence" value="ECO:0007669"/>
    <property type="project" value="TreeGrafter"/>
</dbReference>
<dbReference type="GO" id="GO:0016020">
    <property type="term" value="C:membrane"/>
    <property type="evidence" value="ECO:0007669"/>
    <property type="project" value="UniProtKB-SubCell"/>
</dbReference>
<feature type="transmembrane region" description="Helical" evidence="8">
    <location>
        <begin position="601"/>
        <end position="621"/>
    </location>
</feature>
<name>A0A9P7BC03_MAUEX</name>
<evidence type="ECO:0000259" key="9">
    <source>
        <dbReference type="Pfam" id="PF01699"/>
    </source>
</evidence>
<organism evidence="10 11">
    <name type="scientific">Maudiozyma exigua</name>
    <name type="common">Yeast</name>
    <name type="synonym">Kazachstania exigua</name>
    <dbReference type="NCBI Taxonomy" id="34358"/>
    <lineage>
        <taxon>Eukaryota</taxon>
        <taxon>Fungi</taxon>
        <taxon>Dikarya</taxon>
        <taxon>Ascomycota</taxon>
        <taxon>Saccharomycotina</taxon>
        <taxon>Saccharomycetes</taxon>
        <taxon>Saccharomycetales</taxon>
        <taxon>Saccharomycetaceae</taxon>
        <taxon>Maudiozyma</taxon>
    </lineage>
</organism>
<dbReference type="EMBL" id="PUHR01000050">
    <property type="protein sequence ID" value="KAG0669076.1"/>
    <property type="molecule type" value="Genomic_DNA"/>
</dbReference>
<accession>A0A9P7BC03</accession>
<feature type="transmembrane region" description="Helical" evidence="8">
    <location>
        <begin position="172"/>
        <end position="189"/>
    </location>
</feature>
<dbReference type="Pfam" id="PF01699">
    <property type="entry name" value="Na_Ca_ex"/>
    <property type="match status" value="2"/>
</dbReference>
<evidence type="ECO:0000256" key="4">
    <source>
        <dbReference type="ARBA" id="ARBA00022692"/>
    </source>
</evidence>
<protein>
    <recommendedName>
        <fullName evidence="9">Sodium/calcium exchanger membrane region domain-containing protein</fullName>
    </recommendedName>
</protein>
<evidence type="ECO:0000313" key="11">
    <source>
        <dbReference type="Proteomes" id="UP000750334"/>
    </source>
</evidence>
<feature type="compositionally biased region" description="Low complexity" evidence="7">
    <location>
        <begin position="312"/>
        <end position="338"/>
    </location>
</feature>
<evidence type="ECO:0000256" key="7">
    <source>
        <dbReference type="SAM" id="MobiDB-lite"/>
    </source>
</evidence>
<dbReference type="Proteomes" id="UP000750334">
    <property type="component" value="Unassembled WGS sequence"/>
</dbReference>
<feature type="transmembrane region" description="Helical" evidence="8">
    <location>
        <begin position="715"/>
        <end position="736"/>
    </location>
</feature>
<dbReference type="PANTHER" id="PTHR12266:SF0">
    <property type="entry name" value="MITOCHONDRIAL SODIUM_CALCIUM EXCHANGER PROTEIN"/>
    <property type="match status" value="1"/>
</dbReference>
<feature type="transmembrane region" description="Helical" evidence="8">
    <location>
        <begin position="571"/>
        <end position="595"/>
    </location>
</feature>
<evidence type="ECO:0000256" key="8">
    <source>
        <dbReference type="SAM" id="Phobius"/>
    </source>
</evidence>
<evidence type="ECO:0000256" key="1">
    <source>
        <dbReference type="ARBA" id="ARBA00004141"/>
    </source>
</evidence>
<dbReference type="Gene3D" id="1.20.1420.30">
    <property type="entry name" value="NCX, central ion-binding region"/>
    <property type="match status" value="2"/>
</dbReference>
<dbReference type="AlphaFoldDB" id="A0A9P7BC03"/>
<evidence type="ECO:0000313" key="10">
    <source>
        <dbReference type="EMBL" id="KAG0669076.1"/>
    </source>
</evidence>
<evidence type="ECO:0000256" key="5">
    <source>
        <dbReference type="ARBA" id="ARBA00022989"/>
    </source>
</evidence>
<dbReference type="GO" id="GO:0008324">
    <property type="term" value="F:monoatomic cation transmembrane transporter activity"/>
    <property type="evidence" value="ECO:0007669"/>
    <property type="project" value="TreeGrafter"/>
</dbReference>
<gene>
    <name evidence="10" type="ORF">C6P45_004148</name>
</gene>
<dbReference type="PANTHER" id="PTHR12266">
    <property type="entry name" value="NA+/CA2+ K+ INDEPENDENT EXCHANGER"/>
    <property type="match status" value="1"/>
</dbReference>
<feature type="transmembrane region" description="Helical" evidence="8">
    <location>
        <begin position="148"/>
        <end position="166"/>
    </location>
</feature>
<keyword evidence="5 8" id="KW-1133">Transmembrane helix</keyword>
<feature type="transmembrane region" description="Helical" evidence="8">
    <location>
        <begin position="656"/>
        <end position="687"/>
    </location>
</feature>
<feature type="region of interest" description="Disordered" evidence="7">
    <location>
        <begin position="197"/>
        <end position="225"/>
    </location>
</feature>
<feature type="compositionally biased region" description="Acidic residues" evidence="7">
    <location>
        <begin position="339"/>
        <end position="357"/>
    </location>
</feature>
<keyword evidence="4 8" id="KW-0812">Transmembrane</keyword>
<feature type="domain" description="Sodium/calcium exchanger membrane region" evidence="9">
    <location>
        <begin position="577"/>
        <end position="763"/>
    </location>
</feature>
<feature type="domain" description="Sodium/calcium exchanger membrane region" evidence="9">
    <location>
        <begin position="32"/>
        <end position="190"/>
    </location>
</feature>
<feature type="region of interest" description="Disordered" evidence="7">
    <location>
        <begin position="308"/>
        <end position="367"/>
    </location>
</feature>
<feature type="transmembrane region" description="Helical" evidence="8">
    <location>
        <begin position="26"/>
        <end position="50"/>
    </location>
</feature>
<dbReference type="InterPro" id="IPR044880">
    <property type="entry name" value="NCX_ion-bd_dom_sf"/>
</dbReference>
<feature type="transmembrane region" description="Helical" evidence="8">
    <location>
        <begin position="487"/>
        <end position="511"/>
    </location>
</feature>
<dbReference type="InterPro" id="IPR004837">
    <property type="entry name" value="NaCa_Exmemb"/>
</dbReference>
<keyword evidence="3" id="KW-0813">Transport</keyword>
<feature type="transmembrane region" description="Helical" evidence="8">
    <location>
        <begin position="748"/>
        <end position="768"/>
    </location>
</feature>
<evidence type="ECO:0000256" key="3">
    <source>
        <dbReference type="ARBA" id="ARBA00022448"/>
    </source>
</evidence>